<gene>
    <name evidence="1" type="ORF">RC62_1293</name>
</gene>
<accession>A0A0Q0RSG2</accession>
<organism evidence="1 2">
    <name type="scientific">Flavobacterium aquidurense</name>
    <dbReference type="NCBI Taxonomy" id="362413"/>
    <lineage>
        <taxon>Bacteria</taxon>
        <taxon>Pseudomonadati</taxon>
        <taxon>Bacteroidota</taxon>
        <taxon>Flavobacteriia</taxon>
        <taxon>Flavobacteriales</taxon>
        <taxon>Flavobacteriaceae</taxon>
        <taxon>Flavobacterium</taxon>
    </lineage>
</organism>
<evidence type="ECO:0000313" key="1">
    <source>
        <dbReference type="EMBL" id="KQB39607.1"/>
    </source>
</evidence>
<name>A0A0Q0RSG2_9FLAO</name>
<proteinExistence type="predicted"/>
<comment type="caution">
    <text evidence="1">The sequence shown here is derived from an EMBL/GenBank/DDBJ whole genome shotgun (WGS) entry which is preliminary data.</text>
</comment>
<dbReference type="STRING" id="362413.RC62_1293"/>
<dbReference type="AlphaFoldDB" id="A0A0Q0RSG2"/>
<dbReference type="Proteomes" id="UP000050443">
    <property type="component" value="Unassembled WGS sequence"/>
</dbReference>
<evidence type="ECO:0000313" key="2">
    <source>
        <dbReference type="Proteomes" id="UP000050443"/>
    </source>
</evidence>
<reference evidence="1 2" key="1">
    <citation type="submission" date="2014-09" db="EMBL/GenBank/DDBJ databases">
        <title>Genome sequence of Flavobacterium aquidurense RC62.</title>
        <authorList>
            <person name="Kim J.F."/>
            <person name="Kwak M.-J."/>
        </authorList>
    </citation>
    <scope>NUCLEOTIDE SEQUENCE [LARGE SCALE GENOMIC DNA]</scope>
    <source>
        <strain evidence="1 2">RC62</strain>
    </source>
</reference>
<sequence length="37" mass="4518">MIISKMYPYFLCHDFLWNLKSKFMKKISYKVVLNSIS</sequence>
<protein>
    <submittedName>
        <fullName evidence="1">Uncharacterized protein</fullName>
    </submittedName>
</protein>
<dbReference type="EMBL" id="JRLF01000012">
    <property type="protein sequence ID" value="KQB39607.1"/>
    <property type="molecule type" value="Genomic_DNA"/>
</dbReference>